<dbReference type="Gene3D" id="2.40.10.10">
    <property type="entry name" value="Trypsin-like serine proteases"/>
    <property type="match status" value="1"/>
</dbReference>
<keyword evidence="11" id="KW-1185">Reference proteome</keyword>
<proteinExistence type="predicted"/>
<evidence type="ECO:0000313" key="11">
    <source>
        <dbReference type="Proteomes" id="UP000192578"/>
    </source>
</evidence>
<evidence type="ECO:0000259" key="9">
    <source>
        <dbReference type="PROSITE" id="PS50240"/>
    </source>
</evidence>
<dbReference type="PANTHER" id="PTHR24264:SF65">
    <property type="entry name" value="SRCR DOMAIN-CONTAINING PROTEIN"/>
    <property type="match status" value="1"/>
</dbReference>
<keyword evidence="4 7" id="KW-0378">Hydrolase</keyword>
<evidence type="ECO:0000256" key="6">
    <source>
        <dbReference type="ARBA" id="ARBA00023157"/>
    </source>
</evidence>
<dbReference type="PRINTS" id="PR00722">
    <property type="entry name" value="CHYMOTRYPSIN"/>
</dbReference>
<evidence type="ECO:0000256" key="2">
    <source>
        <dbReference type="ARBA" id="ARBA00022525"/>
    </source>
</evidence>
<evidence type="ECO:0000256" key="5">
    <source>
        <dbReference type="ARBA" id="ARBA00022825"/>
    </source>
</evidence>
<dbReference type="InterPro" id="IPR009003">
    <property type="entry name" value="Peptidase_S1_PA"/>
</dbReference>
<dbReference type="InterPro" id="IPR018114">
    <property type="entry name" value="TRYPSIN_HIS"/>
</dbReference>
<dbReference type="PROSITE" id="PS00135">
    <property type="entry name" value="TRYPSIN_SER"/>
    <property type="match status" value="1"/>
</dbReference>
<gene>
    <name evidence="10" type="ORF">BV898_07998</name>
</gene>
<feature type="signal peptide" evidence="8">
    <location>
        <begin position="1"/>
        <end position="18"/>
    </location>
</feature>
<dbReference type="GO" id="GO:0005615">
    <property type="term" value="C:extracellular space"/>
    <property type="evidence" value="ECO:0007669"/>
    <property type="project" value="TreeGrafter"/>
</dbReference>
<evidence type="ECO:0000256" key="1">
    <source>
        <dbReference type="ARBA" id="ARBA00004613"/>
    </source>
</evidence>
<dbReference type="Pfam" id="PF00089">
    <property type="entry name" value="Trypsin"/>
    <property type="match status" value="2"/>
</dbReference>
<evidence type="ECO:0000256" key="8">
    <source>
        <dbReference type="SAM" id="SignalP"/>
    </source>
</evidence>
<evidence type="ECO:0000256" key="3">
    <source>
        <dbReference type="ARBA" id="ARBA00022670"/>
    </source>
</evidence>
<dbReference type="InterPro" id="IPR001314">
    <property type="entry name" value="Peptidase_S1A"/>
</dbReference>
<dbReference type="PROSITE" id="PS00134">
    <property type="entry name" value="TRYPSIN_HIS"/>
    <property type="match status" value="1"/>
</dbReference>
<evidence type="ECO:0000256" key="7">
    <source>
        <dbReference type="RuleBase" id="RU363034"/>
    </source>
</evidence>
<keyword evidence="3 7" id="KW-0645">Protease</keyword>
<protein>
    <submittedName>
        <fullName evidence="10">Serine protease 29</fullName>
    </submittedName>
</protein>
<dbReference type="EMBL" id="MTYJ01000055">
    <property type="protein sequence ID" value="OQV17867.1"/>
    <property type="molecule type" value="Genomic_DNA"/>
</dbReference>
<dbReference type="SMART" id="SM00020">
    <property type="entry name" value="Tryp_SPc"/>
    <property type="match status" value="1"/>
</dbReference>
<dbReference type="InterPro" id="IPR043504">
    <property type="entry name" value="Peptidase_S1_PA_chymotrypsin"/>
</dbReference>
<dbReference type="InterPro" id="IPR050127">
    <property type="entry name" value="Serine_Proteases_S1"/>
</dbReference>
<dbReference type="Proteomes" id="UP000192578">
    <property type="component" value="Unassembled WGS sequence"/>
</dbReference>
<dbReference type="GO" id="GO:0006508">
    <property type="term" value="P:proteolysis"/>
    <property type="evidence" value="ECO:0007669"/>
    <property type="project" value="UniProtKB-KW"/>
</dbReference>
<organism evidence="10 11">
    <name type="scientific">Hypsibius exemplaris</name>
    <name type="common">Freshwater tardigrade</name>
    <dbReference type="NCBI Taxonomy" id="2072580"/>
    <lineage>
        <taxon>Eukaryota</taxon>
        <taxon>Metazoa</taxon>
        <taxon>Ecdysozoa</taxon>
        <taxon>Tardigrada</taxon>
        <taxon>Eutardigrada</taxon>
        <taxon>Parachela</taxon>
        <taxon>Hypsibioidea</taxon>
        <taxon>Hypsibiidae</taxon>
        <taxon>Hypsibius</taxon>
    </lineage>
</organism>
<keyword evidence="8" id="KW-0732">Signal</keyword>
<accession>A0A1W0WRS9</accession>
<dbReference type="FunFam" id="2.40.10.10:FF:000003">
    <property type="entry name" value="Transmembrane serine protease 3"/>
    <property type="match status" value="1"/>
</dbReference>
<dbReference type="GO" id="GO:0004252">
    <property type="term" value="F:serine-type endopeptidase activity"/>
    <property type="evidence" value="ECO:0007669"/>
    <property type="project" value="InterPro"/>
</dbReference>
<reference evidence="11" key="1">
    <citation type="submission" date="2017-01" db="EMBL/GenBank/DDBJ databases">
        <title>Comparative genomics of anhydrobiosis in the tardigrade Hypsibius dujardini.</title>
        <authorList>
            <person name="Yoshida Y."/>
            <person name="Koutsovoulos G."/>
            <person name="Laetsch D."/>
            <person name="Stevens L."/>
            <person name="Kumar S."/>
            <person name="Horikawa D."/>
            <person name="Ishino K."/>
            <person name="Komine S."/>
            <person name="Tomita M."/>
            <person name="Blaxter M."/>
            <person name="Arakawa K."/>
        </authorList>
    </citation>
    <scope>NUCLEOTIDE SEQUENCE [LARGE SCALE GENOMIC DNA]</scope>
    <source>
        <strain evidence="11">Z151</strain>
    </source>
</reference>
<dbReference type="PROSITE" id="PS50240">
    <property type="entry name" value="TRYPSIN_DOM"/>
    <property type="match status" value="1"/>
</dbReference>
<dbReference type="InterPro" id="IPR001254">
    <property type="entry name" value="Trypsin_dom"/>
</dbReference>
<dbReference type="PANTHER" id="PTHR24264">
    <property type="entry name" value="TRYPSIN-RELATED"/>
    <property type="match status" value="1"/>
</dbReference>
<feature type="domain" description="Peptidase S1" evidence="9">
    <location>
        <begin position="84"/>
        <end position="352"/>
    </location>
</feature>
<evidence type="ECO:0000256" key="4">
    <source>
        <dbReference type="ARBA" id="ARBA00022801"/>
    </source>
</evidence>
<keyword evidence="2" id="KW-0964">Secreted</keyword>
<name>A0A1W0WRS9_HYPEX</name>
<evidence type="ECO:0000313" key="10">
    <source>
        <dbReference type="EMBL" id="OQV17867.1"/>
    </source>
</evidence>
<comment type="subcellular location">
    <subcellularLocation>
        <location evidence="1">Secreted</location>
    </subcellularLocation>
</comment>
<dbReference type="CDD" id="cd00190">
    <property type="entry name" value="Tryp_SPc"/>
    <property type="match status" value="1"/>
</dbReference>
<dbReference type="InterPro" id="IPR033116">
    <property type="entry name" value="TRYPSIN_SER"/>
</dbReference>
<keyword evidence="6" id="KW-1015">Disulfide bond</keyword>
<sequence length="354" mass="38200">MFFLKALSLVLALGVTFAHSVAEVPVTSSGEMRLTSSHFPDVHEKSDTVTQSSGCGYPVHEPDLLVHSGLRQQIAALSRPNEKIVGGTEARPHSWPWQVAMLTVASGLQICGGSILNTKWILTAAHCCVSRGAQPSNYKIRVGAHNVLNNVEQTAVTLALSRVVVHPEYIARPVPHNDFCLLKVANDQQITFSPEVAPVCLPDETDGQPDDICWVTGWGSERQNRRSLNGLARLIDLSEEVVVPNTGRNRDSRASGALRQVDVKVTSAEKCSAAYPAWITPQMICADNDGKDSCQGDSGGPFVCRKAAVDGIVQPFKLVGVVSWGIGCARRGYPGVYARTVTALDWISNVTNSY</sequence>
<dbReference type="OrthoDB" id="10059102at2759"/>
<feature type="chain" id="PRO_5012461396" evidence="8">
    <location>
        <begin position="19"/>
        <end position="354"/>
    </location>
</feature>
<dbReference type="SUPFAM" id="SSF50494">
    <property type="entry name" value="Trypsin-like serine proteases"/>
    <property type="match status" value="1"/>
</dbReference>
<dbReference type="AlphaFoldDB" id="A0A1W0WRS9"/>
<comment type="caution">
    <text evidence="10">The sequence shown here is derived from an EMBL/GenBank/DDBJ whole genome shotgun (WGS) entry which is preliminary data.</text>
</comment>
<keyword evidence="5 7" id="KW-0720">Serine protease</keyword>